<dbReference type="GO" id="GO:0034707">
    <property type="term" value="C:chloride channel complex"/>
    <property type="evidence" value="ECO:0007669"/>
    <property type="project" value="UniProtKB-KW"/>
</dbReference>
<dbReference type="Pfam" id="PF01062">
    <property type="entry name" value="Bestrophin"/>
    <property type="match status" value="1"/>
</dbReference>
<evidence type="ECO:0000256" key="4">
    <source>
        <dbReference type="ARBA" id="ARBA00023136"/>
    </source>
</evidence>
<keyword evidence="6" id="KW-0407">Ion channel</keyword>
<sequence>MTISYSGSFIRLLLRWKGSIWRSTWRELLVFLALYYSVRVFYNFGMPLIFDEDEDLEKFRFESLCRMFENFSKQIPLTFLLGFYVSNVVSRWWSQF</sequence>
<feature type="transmembrane region" description="Helical" evidence="6">
    <location>
        <begin position="28"/>
        <end position="50"/>
    </location>
</feature>
<comment type="caution">
    <text evidence="7">The sequence shown here is derived from an EMBL/GenBank/DDBJ whole genome shotgun (WGS) entry which is preliminary data.</text>
</comment>
<evidence type="ECO:0000256" key="2">
    <source>
        <dbReference type="ARBA" id="ARBA00022692"/>
    </source>
</evidence>
<evidence type="ECO:0000256" key="3">
    <source>
        <dbReference type="ARBA" id="ARBA00022989"/>
    </source>
</evidence>
<keyword evidence="6" id="KW-0813">Transport</keyword>
<dbReference type="EMBL" id="BTRK01000004">
    <property type="protein sequence ID" value="GMR49640.1"/>
    <property type="molecule type" value="Genomic_DNA"/>
</dbReference>
<reference evidence="8" key="1">
    <citation type="submission" date="2022-10" db="EMBL/GenBank/DDBJ databases">
        <title>Genome assembly of Pristionchus species.</title>
        <authorList>
            <person name="Yoshida K."/>
            <person name="Sommer R.J."/>
        </authorList>
    </citation>
    <scope>NUCLEOTIDE SEQUENCE [LARGE SCALE GENOMIC DNA]</scope>
    <source>
        <strain evidence="8">RS5460</strain>
    </source>
</reference>
<dbReference type="GO" id="GO:0005886">
    <property type="term" value="C:plasma membrane"/>
    <property type="evidence" value="ECO:0007669"/>
    <property type="project" value="UniProtKB-SubCell"/>
</dbReference>
<evidence type="ECO:0000256" key="6">
    <source>
        <dbReference type="RuleBase" id="RU363126"/>
    </source>
</evidence>
<dbReference type="InterPro" id="IPR000615">
    <property type="entry name" value="Bestrophin"/>
</dbReference>
<proteinExistence type="inferred from homology"/>
<comment type="subcellular location">
    <subcellularLocation>
        <location evidence="6">Cell membrane</location>
        <topology evidence="6">Multi-pass membrane protein</topology>
    </subcellularLocation>
    <subcellularLocation>
        <location evidence="1">Membrane</location>
    </subcellularLocation>
</comment>
<dbReference type="GO" id="GO:0005254">
    <property type="term" value="F:chloride channel activity"/>
    <property type="evidence" value="ECO:0007669"/>
    <property type="project" value="UniProtKB-KW"/>
</dbReference>
<accession>A0AAN5CS96</accession>
<evidence type="ECO:0000313" key="7">
    <source>
        <dbReference type="EMBL" id="GMR49640.1"/>
    </source>
</evidence>
<dbReference type="Proteomes" id="UP001328107">
    <property type="component" value="Unassembled WGS sequence"/>
</dbReference>
<keyword evidence="4 6" id="KW-0472">Membrane</keyword>
<evidence type="ECO:0000313" key="8">
    <source>
        <dbReference type="Proteomes" id="UP001328107"/>
    </source>
</evidence>
<dbReference type="InterPro" id="IPR021134">
    <property type="entry name" value="Bestrophin-like"/>
</dbReference>
<comment type="function">
    <text evidence="6">Forms chloride channels.</text>
</comment>
<keyword evidence="3 6" id="KW-1133">Transmembrane helix</keyword>
<dbReference type="PANTHER" id="PTHR10736:SF28">
    <property type="entry name" value="BESTROPHIN HOMOLOG 13"/>
    <property type="match status" value="1"/>
</dbReference>
<feature type="transmembrane region" description="Helical" evidence="6">
    <location>
        <begin position="71"/>
        <end position="93"/>
    </location>
</feature>
<dbReference type="AlphaFoldDB" id="A0AAN5CS96"/>
<keyword evidence="2 6" id="KW-0812">Transmembrane</keyword>
<keyword evidence="6" id="KW-1003">Cell membrane</keyword>
<comment type="similarity">
    <text evidence="5 6">Belongs to the anion channel-forming bestrophin (TC 1.A.46) family. Calcium-sensitive chloride channel subfamily.</text>
</comment>
<keyword evidence="8" id="KW-1185">Reference proteome</keyword>
<keyword evidence="6" id="KW-0406">Ion transport</keyword>
<protein>
    <recommendedName>
        <fullName evidence="6">Bestrophin homolog</fullName>
    </recommendedName>
</protein>
<name>A0AAN5CS96_9BILA</name>
<dbReference type="PANTHER" id="PTHR10736">
    <property type="entry name" value="BESTROPHIN"/>
    <property type="match status" value="1"/>
</dbReference>
<keyword evidence="6" id="KW-0868">Chloride</keyword>
<evidence type="ECO:0000256" key="5">
    <source>
        <dbReference type="ARBA" id="ARBA00034769"/>
    </source>
</evidence>
<organism evidence="7 8">
    <name type="scientific">Pristionchus mayeri</name>
    <dbReference type="NCBI Taxonomy" id="1317129"/>
    <lineage>
        <taxon>Eukaryota</taxon>
        <taxon>Metazoa</taxon>
        <taxon>Ecdysozoa</taxon>
        <taxon>Nematoda</taxon>
        <taxon>Chromadorea</taxon>
        <taxon>Rhabditida</taxon>
        <taxon>Rhabditina</taxon>
        <taxon>Diplogasteromorpha</taxon>
        <taxon>Diplogasteroidea</taxon>
        <taxon>Neodiplogasteridae</taxon>
        <taxon>Pristionchus</taxon>
    </lineage>
</organism>
<keyword evidence="6" id="KW-0869">Chloride channel</keyword>
<evidence type="ECO:0000256" key="1">
    <source>
        <dbReference type="ARBA" id="ARBA00004370"/>
    </source>
</evidence>
<gene>
    <name evidence="7" type="ORF">PMAYCL1PPCAC_19835</name>
</gene>